<evidence type="ECO:0000256" key="2">
    <source>
        <dbReference type="ARBA" id="ARBA00022448"/>
    </source>
</evidence>
<organism evidence="10 11">
    <name type="scientific">Taibaiella soli</name>
    <dbReference type="NCBI Taxonomy" id="1649169"/>
    <lineage>
        <taxon>Bacteria</taxon>
        <taxon>Pseudomonadati</taxon>
        <taxon>Bacteroidota</taxon>
        <taxon>Chitinophagia</taxon>
        <taxon>Chitinophagales</taxon>
        <taxon>Chitinophagaceae</taxon>
        <taxon>Taibaiella</taxon>
    </lineage>
</organism>
<proteinExistence type="inferred from homology"/>
<reference evidence="10 11" key="1">
    <citation type="submission" date="2018-06" db="EMBL/GenBank/DDBJ databases">
        <title>Mucibacter soli gen. nov., sp. nov., a new member of the family Chitinophagaceae producing mucin.</title>
        <authorList>
            <person name="Kim M.-K."/>
            <person name="Park S."/>
            <person name="Kim T.-S."/>
            <person name="Joung Y."/>
            <person name="Han J.-H."/>
            <person name="Kim S.B."/>
        </authorList>
    </citation>
    <scope>NUCLEOTIDE SEQUENCE [LARGE SCALE GENOMIC DNA]</scope>
    <source>
        <strain evidence="10 11">R1-15</strain>
    </source>
</reference>
<evidence type="ECO:0000256" key="8">
    <source>
        <dbReference type="ARBA" id="ARBA00034708"/>
    </source>
</evidence>
<name>A0A2W2BN39_9BACT</name>
<keyword evidence="3" id="KW-1003">Cell membrane</keyword>
<dbReference type="GO" id="GO:0005254">
    <property type="term" value="F:chloride channel activity"/>
    <property type="evidence" value="ECO:0007669"/>
    <property type="project" value="InterPro"/>
</dbReference>
<dbReference type="RefSeq" id="WP_110997092.1">
    <property type="nucleotide sequence ID" value="NZ_QKTW01000002.1"/>
</dbReference>
<gene>
    <name evidence="10" type="ORF">DN068_01430</name>
</gene>
<dbReference type="InterPro" id="IPR044669">
    <property type="entry name" value="YneE/VCCN1/2-like"/>
</dbReference>
<dbReference type="PANTHER" id="PTHR33281">
    <property type="entry name" value="UPF0187 PROTEIN YNEE"/>
    <property type="match status" value="1"/>
</dbReference>
<evidence type="ECO:0000313" key="10">
    <source>
        <dbReference type="EMBL" id="PZF74886.1"/>
    </source>
</evidence>
<dbReference type="PANTHER" id="PTHR33281:SF19">
    <property type="entry name" value="VOLTAGE-DEPENDENT ANION CHANNEL-FORMING PROTEIN YNEE"/>
    <property type="match status" value="1"/>
</dbReference>
<feature type="transmembrane region" description="Helical" evidence="9">
    <location>
        <begin position="209"/>
        <end position="228"/>
    </location>
</feature>
<sequence length="304" mass="34701">MLLRQGLTTYRFFKITWKLDLLMIGLCTAAYFTDTYLLPKMVVPATLPTLIGTAIAFFIAFNNNQAYSRWWEARTIWGALVNDSRSWARNILTYCNTDTSFDDTELKKLQRKMVFRHIGFLYALKAALRKIPSDEFAKYLTDEDAKKVTGYANIPSAILDLQAADLQLLSEKGVVDGFRFMQMNGMITNFCDSMGKSERINNTVFPTTYVYFTRLFIWILVILVTMAISEHIGWPSIFFGWIIGFVFHTTHINGMSIMNPFELQPAGISLNSITRTIEINLLQMLGDGAIPEPVKAERNGEYIL</sequence>
<feature type="transmembrane region" description="Helical" evidence="9">
    <location>
        <begin position="12"/>
        <end position="32"/>
    </location>
</feature>
<dbReference type="AlphaFoldDB" id="A0A2W2BN39"/>
<dbReference type="Pfam" id="PF25539">
    <property type="entry name" value="Bestrophin_2"/>
    <property type="match status" value="1"/>
</dbReference>
<evidence type="ECO:0000256" key="9">
    <source>
        <dbReference type="SAM" id="Phobius"/>
    </source>
</evidence>
<evidence type="ECO:0000256" key="5">
    <source>
        <dbReference type="ARBA" id="ARBA00022989"/>
    </source>
</evidence>
<dbReference type="GO" id="GO:0005886">
    <property type="term" value="C:plasma membrane"/>
    <property type="evidence" value="ECO:0007669"/>
    <property type="project" value="UniProtKB-SubCell"/>
</dbReference>
<evidence type="ECO:0008006" key="12">
    <source>
        <dbReference type="Google" id="ProtNLM"/>
    </source>
</evidence>
<evidence type="ECO:0000256" key="7">
    <source>
        <dbReference type="ARBA" id="ARBA00023136"/>
    </source>
</evidence>
<evidence type="ECO:0000256" key="3">
    <source>
        <dbReference type="ARBA" id="ARBA00022475"/>
    </source>
</evidence>
<evidence type="ECO:0000256" key="4">
    <source>
        <dbReference type="ARBA" id="ARBA00022692"/>
    </source>
</evidence>
<feature type="transmembrane region" description="Helical" evidence="9">
    <location>
        <begin position="234"/>
        <end position="252"/>
    </location>
</feature>
<keyword evidence="4 9" id="KW-0812">Transmembrane</keyword>
<accession>A0A2W2BN39</accession>
<dbReference type="Proteomes" id="UP000248745">
    <property type="component" value="Unassembled WGS sequence"/>
</dbReference>
<keyword evidence="6" id="KW-0406">Ion transport</keyword>
<feature type="transmembrane region" description="Helical" evidence="9">
    <location>
        <begin position="38"/>
        <end position="61"/>
    </location>
</feature>
<keyword evidence="2" id="KW-0813">Transport</keyword>
<evidence type="ECO:0000256" key="6">
    <source>
        <dbReference type="ARBA" id="ARBA00023065"/>
    </source>
</evidence>
<dbReference type="EMBL" id="QKTW01000002">
    <property type="protein sequence ID" value="PZF74886.1"/>
    <property type="molecule type" value="Genomic_DNA"/>
</dbReference>
<comment type="subcellular location">
    <subcellularLocation>
        <location evidence="1">Cell membrane</location>
        <topology evidence="1">Multi-pass membrane protein</topology>
    </subcellularLocation>
</comment>
<keyword evidence="5 9" id="KW-1133">Transmembrane helix</keyword>
<comment type="similarity">
    <text evidence="8">Belongs to the anion channel-forming bestrophin (TC 1.A.46) family.</text>
</comment>
<dbReference type="OrthoDB" id="445589at2"/>
<evidence type="ECO:0000313" key="11">
    <source>
        <dbReference type="Proteomes" id="UP000248745"/>
    </source>
</evidence>
<keyword evidence="7 9" id="KW-0472">Membrane</keyword>
<comment type="caution">
    <text evidence="10">The sequence shown here is derived from an EMBL/GenBank/DDBJ whole genome shotgun (WGS) entry which is preliminary data.</text>
</comment>
<keyword evidence="11" id="KW-1185">Reference proteome</keyword>
<protein>
    <recommendedName>
        <fullName evidence="12">Bestrophin</fullName>
    </recommendedName>
</protein>
<evidence type="ECO:0000256" key="1">
    <source>
        <dbReference type="ARBA" id="ARBA00004651"/>
    </source>
</evidence>